<evidence type="ECO:0000256" key="1">
    <source>
        <dbReference type="SAM" id="Phobius"/>
    </source>
</evidence>
<keyword evidence="1" id="KW-1133">Transmembrane helix</keyword>
<feature type="transmembrane region" description="Helical" evidence="1">
    <location>
        <begin position="20"/>
        <end position="41"/>
    </location>
</feature>
<reference evidence="4" key="1">
    <citation type="submission" date="2017-09" db="EMBL/GenBank/DDBJ databases">
        <title>Depth-based differentiation of microbial function through sediment-hosted aquifers and enrichment of novel symbionts in the deep terrestrial subsurface.</title>
        <authorList>
            <person name="Probst A.J."/>
            <person name="Ladd B."/>
            <person name="Jarett J.K."/>
            <person name="Geller-Mcgrath D.E."/>
            <person name="Sieber C.M.K."/>
            <person name="Emerson J.B."/>
            <person name="Anantharaman K."/>
            <person name="Thomas B.C."/>
            <person name="Malmstrom R."/>
            <person name="Stieglmeier M."/>
            <person name="Klingl A."/>
            <person name="Woyke T."/>
            <person name="Ryan C.M."/>
            <person name="Banfield J.F."/>
        </authorList>
    </citation>
    <scope>NUCLEOTIDE SEQUENCE [LARGE SCALE GENOMIC DNA]</scope>
</reference>
<protein>
    <recommendedName>
        <fullName evidence="2">Rod shape-determining protein MreC beta-barrel core domain-containing protein</fullName>
    </recommendedName>
</protein>
<feature type="domain" description="Rod shape-determining protein MreC beta-barrel core" evidence="2">
    <location>
        <begin position="119"/>
        <end position="259"/>
    </location>
</feature>
<evidence type="ECO:0000313" key="3">
    <source>
        <dbReference type="EMBL" id="PJA32895.1"/>
    </source>
</evidence>
<dbReference type="EMBL" id="PFXF01000018">
    <property type="protein sequence ID" value="PJA32895.1"/>
    <property type="molecule type" value="Genomic_DNA"/>
</dbReference>
<comment type="caution">
    <text evidence="3">The sequence shown here is derived from an EMBL/GenBank/DDBJ whole genome shotgun (WGS) entry which is preliminary data.</text>
</comment>
<keyword evidence="1" id="KW-0812">Transmembrane</keyword>
<dbReference type="AlphaFoldDB" id="A0A2M7WSB5"/>
<proteinExistence type="predicted"/>
<sequence length="260" mass="28970">MKVNYLPKNKLKNSHLKRILVLIVIFILAVFFFTFIDRVIISAVSPVWKSENILVRNLQNGFNFFNSQQTLFEENIALKEKISSLELKLMALSKDGFQQETFFQLIGRERIENTVVATVLTHPPQTPYDIIIIDAGSLDSINVDARVFLPEGPYLGRVLEVFPNTAKVKLLSSSGEETDAILERDSIPVKLIGTGGGNFKLALPQGVAVENGDRIISTDIYRNLMAVVGKINVGPTDSFKEVLAQSPTNIFGLRFVFVTP</sequence>
<accession>A0A2M7WSB5</accession>
<dbReference type="GO" id="GO:0008360">
    <property type="term" value="P:regulation of cell shape"/>
    <property type="evidence" value="ECO:0007669"/>
    <property type="project" value="InterPro"/>
</dbReference>
<keyword evidence="1" id="KW-0472">Membrane</keyword>
<name>A0A2M7WSB5_9BACT</name>
<dbReference type="Gene3D" id="2.40.10.340">
    <property type="entry name" value="Rod shape-determining protein MreC, domain 1"/>
    <property type="match status" value="1"/>
</dbReference>
<dbReference type="Proteomes" id="UP000230758">
    <property type="component" value="Unassembled WGS sequence"/>
</dbReference>
<dbReference type="InterPro" id="IPR007221">
    <property type="entry name" value="MreC"/>
</dbReference>
<organism evidence="3 4">
    <name type="scientific">Candidatus Zambryskibacteria bacterium CG_4_9_14_3_um_filter_42_15</name>
    <dbReference type="NCBI Taxonomy" id="1975112"/>
    <lineage>
        <taxon>Bacteria</taxon>
        <taxon>Candidatus Zambryskiibacteriota</taxon>
    </lineage>
</organism>
<dbReference type="InterPro" id="IPR055342">
    <property type="entry name" value="MreC_beta-barrel_core"/>
</dbReference>
<gene>
    <name evidence="3" type="ORF">CO185_01460</name>
</gene>
<dbReference type="PANTHER" id="PTHR34138:SF1">
    <property type="entry name" value="CELL SHAPE-DETERMINING PROTEIN MREC"/>
    <property type="match status" value="1"/>
</dbReference>
<dbReference type="Pfam" id="PF04085">
    <property type="entry name" value="MreC"/>
    <property type="match status" value="1"/>
</dbReference>
<evidence type="ECO:0000313" key="4">
    <source>
        <dbReference type="Proteomes" id="UP000230758"/>
    </source>
</evidence>
<evidence type="ECO:0000259" key="2">
    <source>
        <dbReference type="Pfam" id="PF04085"/>
    </source>
</evidence>
<dbReference type="PANTHER" id="PTHR34138">
    <property type="entry name" value="CELL SHAPE-DETERMINING PROTEIN MREC"/>
    <property type="match status" value="1"/>
</dbReference>
<dbReference type="InterPro" id="IPR042177">
    <property type="entry name" value="Cell/Rod_1"/>
</dbReference>
<dbReference type="GO" id="GO:0005886">
    <property type="term" value="C:plasma membrane"/>
    <property type="evidence" value="ECO:0007669"/>
    <property type="project" value="TreeGrafter"/>
</dbReference>